<evidence type="ECO:0000256" key="1">
    <source>
        <dbReference type="ARBA" id="ARBA00001966"/>
    </source>
</evidence>
<dbReference type="InterPro" id="IPR006656">
    <property type="entry name" value="Mopterin_OxRdtase"/>
</dbReference>
<reference evidence="16 17" key="1">
    <citation type="submission" date="2018-08" db="EMBL/GenBank/DDBJ databases">
        <authorList>
            <person name="Laetsch R D."/>
            <person name="Stevens L."/>
            <person name="Kumar S."/>
            <person name="Blaxter L. M."/>
        </authorList>
    </citation>
    <scope>NUCLEOTIDE SEQUENCE [LARGE SCALE GENOMIC DNA]</scope>
</reference>
<dbReference type="Pfam" id="PF10588">
    <property type="entry name" value="NADH-G_4Fe-4S_3"/>
    <property type="match status" value="1"/>
</dbReference>
<dbReference type="GO" id="GO:0016651">
    <property type="term" value="F:oxidoreductase activity, acting on NAD(P)H"/>
    <property type="evidence" value="ECO:0007669"/>
    <property type="project" value="InterPro"/>
</dbReference>
<keyword evidence="8" id="KW-0411">Iron-sulfur</keyword>
<feature type="domain" description="4Fe-4S His(Cys)3-ligated-type" evidence="15">
    <location>
        <begin position="113"/>
        <end position="152"/>
    </location>
</feature>
<dbReference type="CDD" id="cd02773">
    <property type="entry name" value="MopB_Res-Cmplx1_Nad11"/>
    <property type="match status" value="1"/>
</dbReference>
<evidence type="ECO:0000256" key="12">
    <source>
        <dbReference type="RuleBase" id="RU004523"/>
    </source>
</evidence>
<comment type="similarity">
    <text evidence="2 12">Belongs to the complex I 75 kDa subunit family.</text>
</comment>
<dbReference type="CDD" id="cd00207">
    <property type="entry name" value="fer2"/>
    <property type="match status" value="1"/>
</dbReference>
<evidence type="ECO:0000313" key="17">
    <source>
        <dbReference type="Proteomes" id="UP000277928"/>
    </source>
</evidence>
<evidence type="ECO:0000256" key="4">
    <source>
        <dbReference type="ARBA" id="ARBA00022485"/>
    </source>
</evidence>
<dbReference type="InterPro" id="IPR054351">
    <property type="entry name" value="NADH_UbQ_OxRdtase_ferredoxin"/>
</dbReference>
<dbReference type="GO" id="GO:0046872">
    <property type="term" value="F:metal ion binding"/>
    <property type="evidence" value="ECO:0007669"/>
    <property type="project" value="UniProtKB-KW"/>
</dbReference>
<dbReference type="AlphaFoldDB" id="A0A3P6TX07"/>
<sequence length="736" mass="81378">MMQIALGTGLTRWTSSKLRLTNLPSRRGQQTAAPKKVELFINNKKILVDPGTTILQAASMLGIDIPRFCYHDRLSIAGNCRMCLVEVEKQIKPVASCAMPVANGMKVQTNSPLAKKAREGVMEFLLLNHPLDCPICDQGGECDLQDQSMGFGSDRSRLEVMYDGKRAVENKYIGPLIKTVMTRCIQCTRCVRFANEIAGVADFGTTGRGSDMEIGTYVEKLFATELSGNVIDICPVGALLNKPYSFTARPWELRKVESVDVMDAVGSNIVIAHRTGELFRITPKLCEDINEEWISDKTRFVVDGLKRQRLGQPMLRTQRGSLEPCSWEEALFAVASKLRTASPNHIAALAGDLCDIESMIALKDLMNRFDSELVCTEESFPDGSGGTDLRCNYLMNDKFIGVETADVLLLVGTNPRFEAAIFNARIRKSFRYTDIEIGVIGEEVDLKYDYEYLGDNGKILDDIINGKNDFAKRLQAAKRPMIIVGSGALQGKHGAALLGKIQVFAEKLRSKTGRDVKVVNILQRYASQVGALDIGYKAGAEWILNSAKDIKFLYMLGADSGRVKRSDLASDAFVVYQGHHGDVGVELANLVLPGAAYTEKDATYVNTEGRAQRAYAAITVPGDARIDWKIIRAVSEVAGRSLPYNDLDQMRSRMAEIAPHLVRCGSVEECSFQEQAAMLAESGNIDIALKPQLRELGDFWMTNSISRASKTMAECVRACQRYKQDPYTEENRSLCL</sequence>
<dbReference type="InterPro" id="IPR001041">
    <property type="entry name" value="2Fe-2S_ferredoxin-type"/>
</dbReference>
<dbReference type="PROSITE" id="PS51669">
    <property type="entry name" value="4FE4S_MOW_BIS_MGD"/>
    <property type="match status" value="1"/>
</dbReference>
<dbReference type="InterPro" id="IPR010228">
    <property type="entry name" value="NADH_UbQ_OxRdtase_Gsu"/>
</dbReference>
<evidence type="ECO:0000256" key="7">
    <source>
        <dbReference type="ARBA" id="ARBA00023004"/>
    </source>
</evidence>
<keyword evidence="4" id="KW-0004">4Fe-4S</keyword>
<keyword evidence="5" id="KW-0479">Metal-binding</keyword>
<dbReference type="InterPro" id="IPR050123">
    <property type="entry name" value="Prok_molybdopt-oxidoreductase"/>
</dbReference>
<comment type="catalytic activity">
    <reaction evidence="11">
        <text>a ubiquinone + NADH + 5 H(+)(in) = a ubiquinol + NAD(+) + 4 H(+)(out)</text>
        <dbReference type="Rhea" id="RHEA:29091"/>
        <dbReference type="Rhea" id="RHEA-COMP:9565"/>
        <dbReference type="Rhea" id="RHEA-COMP:9566"/>
        <dbReference type="ChEBI" id="CHEBI:15378"/>
        <dbReference type="ChEBI" id="CHEBI:16389"/>
        <dbReference type="ChEBI" id="CHEBI:17976"/>
        <dbReference type="ChEBI" id="CHEBI:57540"/>
        <dbReference type="ChEBI" id="CHEBI:57945"/>
        <dbReference type="EC" id="7.1.1.2"/>
    </reaction>
</comment>
<dbReference type="Gene3D" id="3.30.70.20">
    <property type="match status" value="1"/>
</dbReference>
<dbReference type="Proteomes" id="UP000277928">
    <property type="component" value="Unassembled WGS sequence"/>
</dbReference>
<dbReference type="OMA" id="QAMAYGV"/>
<dbReference type="InterPro" id="IPR036010">
    <property type="entry name" value="2Fe-2S_ferredoxin-like_sf"/>
</dbReference>
<evidence type="ECO:0000256" key="2">
    <source>
        <dbReference type="ARBA" id="ARBA00005404"/>
    </source>
</evidence>
<dbReference type="PROSITE" id="PS00643">
    <property type="entry name" value="COMPLEX1_75K_3"/>
    <property type="match status" value="1"/>
</dbReference>
<dbReference type="GO" id="GO:0045271">
    <property type="term" value="C:respiratory chain complex I"/>
    <property type="evidence" value="ECO:0007669"/>
    <property type="project" value="UniProtKB-ARBA"/>
</dbReference>
<dbReference type="Gene3D" id="3.40.50.740">
    <property type="match status" value="1"/>
</dbReference>
<comment type="cofactor">
    <cofactor evidence="1">
        <name>[4Fe-4S] cluster</name>
        <dbReference type="ChEBI" id="CHEBI:49883"/>
    </cofactor>
</comment>
<evidence type="ECO:0000256" key="6">
    <source>
        <dbReference type="ARBA" id="ARBA00022967"/>
    </source>
</evidence>
<dbReference type="GO" id="GO:0005743">
    <property type="term" value="C:mitochondrial inner membrane"/>
    <property type="evidence" value="ECO:0007669"/>
    <property type="project" value="UniProtKB-ARBA"/>
</dbReference>
<dbReference type="PROSITE" id="PS00641">
    <property type="entry name" value="COMPLEX1_75K_1"/>
    <property type="match status" value="1"/>
</dbReference>
<organism evidence="16 17">
    <name type="scientific">Litomosoides sigmodontis</name>
    <name type="common">Filarial nematode worm</name>
    <dbReference type="NCBI Taxonomy" id="42156"/>
    <lineage>
        <taxon>Eukaryota</taxon>
        <taxon>Metazoa</taxon>
        <taxon>Ecdysozoa</taxon>
        <taxon>Nematoda</taxon>
        <taxon>Chromadorea</taxon>
        <taxon>Rhabditida</taxon>
        <taxon>Spirurina</taxon>
        <taxon>Spiruromorpha</taxon>
        <taxon>Filarioidea</taxon>
        <taxon>Onchocercidae</taxon>
        <taxon>Litomosoides</taxon>
    </lineage>
</organism>
<evidence type="ECO:0000313" key="16">
    <source>
        <dbReference type="EMBL" id="VDK83510.1"/>
    </source>
</evidence>
<proteinExistence type="inferred from homology"/>
<evidence type="ECO:0000259" key="13">
    <source>
        <dbReference type="PROSITE" id="PS51085"/>
    </source>
</evidence>
<dbReference type="OrthoDB" id="10249365at2759"/>
<dbReference type="InterPro" id="IPR006963">
    <property type="entry name" value="Mopterin_OxRdtase_4Fe-4S_dom"/>
</dbReference>
<dbReference type="InterPro" id="IPR015405">
    <property type="entry name" value="NDUFS1-like_C"/>
</dbReference>
<keyword evidence="6" id="KW-1278">Translocase</keyword>
<evidence type="ECO:0000256" key="9">
    <source>
        <dbReference type="ARBA" id="ARBA00023027"/>
    </source>
</evidence>
<evidence type="ECO:0000259" key="15">
    <source>
        <dbReference type="PROSITE" id="PS51839"/>
    </source>
</evidence>
<feature type="domain" description="2Fe-2S ferredoxin-type" evidence="13">
    <location>
        <begin position="35"/>
        <end position="113"/>
    </location>
</feature>
<dbReference type="PROSITE" id="PS51839">
    <property type="entry name" value="4FE4S_HC3"/>
    <property type="match status" value="1"/>
</dbReference>
<dbReference type="SUPFAM" id="SSF54862">
    <property type="entry name" value="4Fe-4S ferredoxins"/>
    <property type="match status" value="1"/>
</dbReference>
<dbReference type="InterPro" id="IPR019574">
    <property type="entry name" value="NADH_UbQ_OxRdtase_Gsu_4Fe4S-bd"/>
</dbReference>
<dbReference type="GO" id="GO:0042773">
    <property type="term" value="P:ATP synthesis coupled electron transport"/>
    <property type="evidence" value="ECO:0007669"/>
    <property type="project" value="InterPro"/>
</dbReference>
<comment type="cofactor">
    <cofactor evidence="10">
        <name>[2Fe-2S] cluster</name>
        <dbReference type="ChEBI" id="CHEBI:190135"/>
    </cofactor>
</comment>
<dbReference type="SUPFAM" id="SSF54292">
    <property type="entry name" value="2Fe-2S ferredoxin-like"/>
    <property type="match status" value="1"/>
</dbReference>
<dbReference type="EMBL" id="UYRX01000534">
    <property type="protein sequence ID" value="VDK83510.1"/>
    <property type="molecule type" value="Genomic_DNA"/>
</dbReference>
<evidence type="ECO:0000256" key="3">
    <source>
        <dbReference type="ARBA" id="ARBA00013888"/>
    </source>
</evidence>
<dbReference type="PANTHER" id="PTHR43105:SF13">
    <property type="entry name" value="NADH-UBIQUINONE OXIDOREDUCTASE 75 KDA SUBUNIT, MITOCHONDRIAL"/>
    <property type="match status" value="1"/>
</dbReference>
<evidence type="ECO:0000256" key="8">
    <source>
        <dbReference type="ARBA" id="ARBA00023014"/>
    </source>
</evidence>
<dbReference type="InterPro" id="IPR000283">
    <property type="entry name" value="NADH_UbQ_OxRdtase_75kDa_su_CS"/>
</dbReference>
<gene>
    <name evidence="16" type="ORF">NLS_LOCUS6237</name>
</gene>
<dbReference type="Pfam" id="PF22151">
    <property type="entry name" value="Fer4_NDSU1"/>
    <property type="match status" value="1"/>
</dbReference>
<dbReference type="Pfam" id="PF00384">
    <property type="entry name" value="Molybdopterin"/>
    <property type="match status" value="1"/>
</dbReference>
<dbReference type="FunFam" id="3.10.20.740:FF:000001">
    <property type="entry name" value="NADH-quinone oxidoreductase subunit G"/>
    <property type="match status" value="1"/>
</dbReference>
<dbReference type="SMART" id="SM00929">
    <property type="entry name" value="NADH-G_4Fe-4S_3"/>
    <property type="match status" value="1"/>
</dbReference>
<dbReference type="Gene3D" id="3.30.200.210">
    <property type="match status" value="1"/>
</dbReference>
<keyword evidence="9" id="KW-0520">NAD</keyword>
<dbReference type="SUPFAM" id="SSF53706">
    <property type="entry name" value="Formate dehydrogenase/DMSO reductase, domains 1-3"/>
    <property type="match status" value="1"/>
</dbReference>
<dbReference type="GO" id="GO:0008137">
    <property type="term" value="F:NADH dehydrogenase (ubiquinone) activity"/>
    <property type="evidence" value="ECO:0007669"/>
    <property type="project" value="UniProtKB-EC"/>
</dbReference>
<dbReference type="FunFam" id="3.30.70.20:FF:000002">
    <property type="entry name" value="NADH-ubiquinone oxidoreductase 75 kDa subunit"/>
    <property type="match status" value="1"/>
</dbReference>
<dbReference type="Pfam" id="PF09326">
    <property type="entry name" value="NADH_dhqG_C"/>
    <property type="match status" value="1"/>
</dbReference>
<dbReference type="Gene3D" id="3.10.20.740">
    <property type="match status" value="1"/>
</dbReference>
<evidence type="ECO:0000259" key="14">
    <source>
        <dbReference type="PROSITE" id="PS51669"/>
    </source>
</evidence>
<name>A0A3P6TX07_LITSI</name>
<dbReference type="Pfam" id="PF22117">
    <property type="entry name" value="Fer4_Nqo3"/>
    <property type="match status" value="1"/>
</dbReference>
<dbReference type="Pfam" id="PF13510">
    <property type="entry name" value="Fer2_4"/>
    <property type="match status" value="1"/>
</dbReference>
<dbReference type="PROSITE" id="PS51085">
    <property type="entry name" value="2FE2S_FER_2"/>
    <property type="match status" value="1"/>
</dbReference>
<keyword evidence="17" id="KW-1185">Reference proteome</keyword>
<dbReference type="FunFam" id="3.30.200.210:FF:000002">
    <property type="entry name" value="NADH-ubiquinone oxidoreductase 75 kDa subunit"/>
    <property type="match status" value="1"/>
</dbReference>
<dbReference type="GO" id="GO:0051539">
    <property type="term" value="F:4 iron, 4 sulfur cluster binding"/>
    <property type="evidence" value="ECO:0007669"/>
    <property type="project" value="UniProtKB-KW"/>
</dbReference>
<evidence type="ECO:0000256" key="11">
    <source>
        <dbReference type="ARBA" id="ARBA00049551"/>
    </source>
</evidence>
<evidence type="ECO:0000256" key="10">
    <source>
        <dbReference type="ARBA" id="ARBA00034078"/>
    </source>
</evidence>
<keyword evidence="7" id="KW-0408">Iron</keyword>
<evidence type="ECO:0000256" key="5">
    <source>
        <dbReference type="ARBA" id="ARBA00022723"/>
    </source>
</evidence>
<dbReference type="NCBIfam" id="TIGR01973">
    <property type="entry name" value="NuoG"/>
    <property type="match status" value="1"/>
</dbReference>
<dbReference type="FunFam" id="3.40.50.740:FF:000012">
    <property type="entry name" value="NADH dehydrogenase [ubiquinone] iron-sulfur protein 1 mitochondrial"/>
    <property type="match status" value="1"/>
</dbReference>
<dbReference type="STRING" id="42156.A0A3P6TX07"/>
<dbReference type="PANTHER" id="PTHR43105">
    <property type="entry name" value="RESPIRATORY NITRATE REDUCTASE"/>
    <property type="match status" value="1"/>
</dbReference>
<accession>A0A3P6TX07</accession>
<dbReference type="PROSITE" id="PS00642">
    <property type="entry name" value="COMPLEX1_75K_2"/>
    <property type="match status" value="1"/>
</dbReference>
<feature type="domain" description="4Fe-4S Mo/W bis-MGD-type" evidence="14">
    <location>
        <begin position="253"/>
        <end position="309"/>
    </location>
</feature>
<protein>
    <recommendedName>
        <fullName evidence="3">NADH-ubiquinone oxidoreductase 75 kDa subunit, mitochondrial</fullName>
    </recommendedName>
</protein>